<comment type="similarity">
    <text evidence="2">Belongs to the aminoglycoside phosphotransferase family.</text>
</comment>
<organism evidence="17 18">
    <name type="scientific">Propionibacterium acidifaciens F0233</name>
    <dbReference type="NCBI Taxonomy" id="553198"/>
    <lineage>
        <taxon>Bacteria</taxon>
        <taxon>Bacillati</taxon>
        <taxon>Actinomycetota</taxon>
        <taxon>Actinomycetes</taxon>
        <taxon>Propionibacteriales</taxon>
        <taxon>Propionibacteriaceae</taxon>
        <taxon>Propionibacterium</taxon>
    </lineage>
</organism>
<evidence type="ECO:0000256" key="4">
    <source>
        <dbReference type="ARBA" id="ARBA00011962"/>
    </source>
</evidence>
<evidence type="ECO:0000256" key="2">
    <source>
        <dbReference type="ARBA" id="ARBA00006219"/>
    </source>
</evidence>
<sequence>MMMMSELRTDPRWAHARGSRWFAGKDGGAEPVSIRPLDWFVPPGRGGPAVRTEILSVAYPDGRTEDYQLLLSYRPDRLAGAVLGSGPGGDRRWVHDATRDPQAVLALVDALRGDGRGADWQGRLAVDALPADPRPVRPFEGEQSNSTVFLGASALIKVIRRLEPGRSIDIELHEALARAGVRSTDELLGSLSATPGGGARVDLAMITTRIDAARDGWALATAEAAAGHDFSAHAARLGRALGLVHAALAAQLGTGSLDGDAIADAMTARLAAAADEVPALAGHERRVRRLFDALRGRELASQRIHGDFHLGQTLLGRDGWHIIDFEGEPLKSLAERRRPDSPLRDVAGMVRSFGYAAATATGLAPADREDWELTCVNAFVGACVDTDEPFVGRDDTLSAYVADKAVYEVLYEHRNRPDWIHIPLNALERLVALGTSD</sequence>
<evidence type="ECO:0000256" key="14">
    <source>
        <dbReference type="ARBA" id="ARBA00049067"/>
    </source>
</evidence>
<evidence type="ECO:0000256" key="9">
    <source>
        <dbReference type="ARBA" id="ARBA00022777"/>
    </source>
</evidence>
<reference evidence="17" key="1">
    <citation type="submission" date="2013-08" db="EMBL/GenBank/DDBJ databases">
        <authorList>
            <person name="Durkin A.S."/>
            <person name="Haft D.R."/>
            <person name="McCorrison J."/>
            <person name="Torralba M."/>
            <person name="Gillis M."/>
            <person name="Haft D.H."/>
            <person name="Methe B."/>
            <person name="Sutton G."/>
            <person name="Nelson K.E."/>
        </authorList>
    </citation>
    <scope>NUCLEOTIDE SEQUENCE [LARGE SCALE GENOMIC DNA]</scope>
    <source>
        <strain evidence="17">F0233</strain>
    </source>
</reference>
<evidence type="ECO:0000256" key="6">
    <source>
        <dbReference type="ARBA" id="ARBA00022600"/>
    </source>
</evidence>
<keyword evidence="7" id="KW-0808">Transferase</keyword>
<evidence type="ECO:0000256" key="1">
    <source>
        <dbReference type="ARBA" id="ARBA00004964"/>
    </source>
</evidence>
<comment type="pathway">
    <text evidence="1">Glycan biosynthesis; glycogen biosynthesis.</text>
</comment>
<accession>U2PXA7</accession>
<dbReference type="SUPFAM" id="SSF56112">
    <property type="entry name" value="Protein kinase-like (PK-like)"/>
    <property type="match status" value="1"/>
</dbReference>
<comment type="caution">
    <text evidence="17">The sequence shown here is derived from an EMBL/GenBank/DDBJ whole genome shotgun (WGS) entry which is preliminary data.</text>
</comment>
<dbReference type="InterPro" id="IPR040999">
    <property type="entry name" value="Mak_N_cap"/>
</dbReference>
<keyword evidence="12" id="KW-0119">Carbohydrate metabolism</keyword>
<evidence type="ECO:0000256" key="7">
    <source>
        <dbReference type="ARBA" id="ARBA00022679"/>
    </source>
</evidence>
<keyword evidence="8" id="KW-0547">Nucleotide-binding</keyword>
<dbReference type="AlphaFoldDB" id="U2PXA7"/>
<evidence type="ECO:0000256" key="11">
    <source>
        <dbReference type="ARBA" id="ARBA00023056"/>
    </source>
</evidence>
<evidence type="ECO:0000256" key="8">
    <source>
        <dbReference type="ARBA" id="ARBA00022741"/>
    </source>
</evidence>
<keyword evidence="6" id="KW-0321">Glycogen metabolism</keyword>
<keyword evidence="18" id="KW-1185">Reference proteome</keyword>
<dbReference type="Pfam" id="PF18085">
    <property type="entry name" value="Mak_N_cap"/>
    <property type="match status" value="1"/>
</dbReference>
<evidence type="ECO:0000259" key="15">
    <source>
        <dbReference type="Pfam" id="PF01636"/>
    </source>
</evidence>
<dbReference type="OrthoDB" id="3787729at2"/>
<comment type="subunit">
    <text evidence="3">Monomer.</text>
</comment>
<gene>
    <name evidence="17" type="ORF">HMPREF0682_1955</name>
</gene>
<dbReference type="Proteomes" id="UP000017052">
    <property type="component" value="Unassembled WGS sequence"/>
</dbReference>
<dbReference type="EMBL" id="ACVN02000194">
    <property type="protein sequence ID" value="ERK55150.1"/>
    <property type="molecule type" value="Genomic_DNA"/>
</dbReference>
<evidence type="ECO:0000256" key="12">
    <source>
        <dbReference type="ARBA" id="ARBA00023277"/>
    </source>
</evidence>
<dbReference type="GO" id="GO:0016301">
    <property type="term" value="F:kinase activity"/>
    <property type="evidence" value="ECO:0007669"/>
    <property type="project" value="UniProtKB-KW"/>
</dbReference>
<evidence type="ECO:0000256" key="10">
    <source>
        <dbReference type="ARBA" id="ARBA00022840"/>
    </source>
</evidence>
<dbReference type="Pfam" id="PF01636">
    <property type="entry name" value="APH"/>
    <property type="match status" value="1"/>
</dbReference>
<dbReference type="GO" id="GO:0005524">
    <property type="term" value="F:ATP binding"/>
    <property type="evidence" value="ECO:0007669"/>
    <property type="project" value="UniProtKB-KW"/>
</dbReference>
<comment type="catalytic activity">
    <reaction evidence="14">
        <text>D-maltose + ATP = alpha-maltose 1-phosphate + ADP + H(+)</text>
        <dbReference type="Rhea" id="RHEA:31915"/>
        <dbReference type="ChEBI" id="CHEBI:15378"/>
        <dbReference type="ChEBI" id="CHEBI:17306"/>
        <dbReference type="ChEBI" id="CHEBI:30616"/>
        <dbReference type="ChEBI" id="CHEBI:63576"/>
        <dbReference type="ChEBI" id="CHEBI:456216"/>
        <dbReference type="EC" id="2.7.1.175"/>
    </reaction>
</comment>
<dbReference type="EC" id="2.7.1.175" evidence="4"/>
<dbReference type="InterPro" id="IPR002575">
    <property type="entry name" value="Aminoglycoside_PTrfase"/>
</dbReference>
<evidence type="ECO:0000256" key="13">
    <source>
        <dbReference type="ARBA" id="ARBA00031251"/>
    </source>
</evidence>
<dbReference type="InterPro" id="IPR011009">
    <property type="entry name" value="Kinase-like_dom_sf"/>
</dbReference>
<keyword evidence="9" id="KW-0418">Kinase</keyword>
<keyword evidence="11" id="KW-0320">Glycogen biosynthesis</keyword>
<feature type="domain" description="Aminoglycoside phosphotransferase" evidence="15">
    <location>
        <begin position="136"/>
        <end position="335"/>
    </location>
</feature>
<evidence type="ECO:0000259" key="16">
    <source>
        <dbReference type="Pfam" id="PF18085"/>
    </source>
</evidence>
<dbReference type="GO" id="GO:0005978">
    <property type="term" value="P:glycogen biosynthetic process"/>
    <property type="evidence" value="ECO:0007669"/>
    <property type="project" value="UniProtKB-UniPathway"/>
</dbReference>
<dbReference type="UniPathway" id="UPA00164"/>
<feature type="domain" description="Maltokinase N-terminal cap" evidence="16">
    <location>
        <begin position="19"/>
        <end position="100"/>
    </location>
</feature>
<keyword evidence="10" id="KW-0067">ATP-binding</keyword>
<evidence type="ECO:0000256" key="3">
    <source>
        <dbReference type="ARBA" id="ARBA00011245"/>
    </source>
</evidence>
<protein>
    <recommendedName>
        <fullName evidence="5">Maltokinase</fullName>
        <ecNumber evidence="4">2.7.1.175</ecNumber>
    </recommendedName>
    <alternativeName>
        <fullName evidence="13">Maltose-1-phosphate synthase</fullName>
    </alternativeName>
</protein>
<proteinExistence type="inferred from homology"/>
<evidence type="ECO:0000256" key="5">
    <source>
        <dbReference type="ARBA" id="ARBA00013882"/>
    </source>
</evidence>
<evidence type="ECO:0000313" key="18">
    <source>
        <dbReference type="Proteomes" id="UP000017052"/>
    </source>
</evidence>
<dbReference type="Gene3D" id="3.90.1200.10">
    <property type="match status" value="1"/>
</dbReference>
<evidence type="ECO:0000313" key="17">
    <source>
        <dbReference type="EMBL" id="ERK55150.1"/>
    </source>
</evidence>
<name>U2PXA7_9ACTN</name>